<protein>
    <recommendedName>
        <fullName evidence="1">Polymerase nucleotidyl transferase domain-containing protein</fullName>
    </recommendedName>
</protein>
<dbReference type="AlphaFoldDB" id="A0A6J8AIZ9"/>
<accession>A0A6J8AIZ9</accession>
<evidence type="ECO:0000313" key="2">
    <source>
        <dbReference type="EMBL" id="CAC5367772.1"/>
    </source>
</evidence>
<organism evidence="2 3">
    <name type="scientific">Mytilus coruscus</name>
    <name type="common">Sea mussel</name>
    <dbReference type="NCBI Taxonomy" id="42192"/>
    <lineage>
        <taxon>Eukaryota</taxon>
        <taxon>Metazoa</taxon>
        <taxon>Spiralia</taxon>
        <taxon>Lophotrochozoa</taxon>
        <taxon>Mollusca</taxon>
        <taxon>Bivalvia</taxon>
        <taxon>Autobranchia</taxon>
        <taxon>Pteriomorphia</taxon>
        <taxon>Mytilida</taxon>
        <taxon>Mytiloidea</taxon>
        <taxon>Mytilidae</taxon>
        <taxon>Mytilinae</taxon>
        <taxon>Mytilus</taxon>
    </lineage>
</organism>
<keyword evidence="3" id="KW-1185">Reference proteome</keyword>
<reference evidence="2 3" key="1">
    <citation type="submission" date="2020-06" db="EMBL/GenBank/DDBJ databases">
        <authorList>
            <person name="Li R."/>
            <person name="Bekaert M."/>
        </authorList>
    </citation>
    <scope>NUCLEOTIDE SEQUENCE [LARGE SCALE GENOMIC DNA]</scope>
    <source>
        <strain evidence="3">wild</strain>
    </source>
</reference>
<dbReference type="InterPro" id="IPR002934">
    <property type="entry name" value="Polymerase_NTP_transf_dom"/>
</dbReference>
<sequence>MSIEKSESLIFYEYLCQKIGSEEAVRMRRLISTVNNIGEPYDKTITSGSLGEGLHLKGSDIDIMIIESSFKVYESEKEVVLEDHNTPLIMNTEETQPCFAQLYLPKHWDIFYDCKNLFQKHHMGWVLSSELYKKYYISLFPSRLPIAKIHGPCLSDIYEQLDLAYCIQSDKWIFQAQSWQGVNCFAASETLQDYQNQAYKIPENVGFMQKIITTLSTFQCIGRLESLLYNFLHHSRTSLSKGLFALQLARACNFTPDAKYLYCSENKLQYSMYKYVLSHLLIGLHSDAVAGWIMLASFFYAYENYFASLTVIHYTLQKYTDEKIYTVPFNSMNLPGLRKTLNPIQKNVLNLMKKEKLYTILKALTIYPVNFFSNSSVIPQVLQLDLRSKLISYHPLSFANFLCFLCNYHLHDITSCNDYLQQLHHFYSIEENLMSTPTGYIQAAMIFGGIAYQLLGNNNMARQLFQVIAEYDEYNVTSAAIRLYRLT</sequence>
<dbReference type="InterPro" id="IPR043519">
    <property type="entry name" value="NT_sf"/>
</dbReference>
<evidence type="ECO:0000259" key="1">
    <source>
        <dbReference type="Pfam" id="PF01909"/>
    </source>
</evidence>
<dbReference type="OrthoDB" id="5988859at2759"/>
<dbReference type="EMBL" id="CACVKT020001386">
    <property type="protein sequence ID" value="CAC5367772.1"/>
    <property type="molecule type" value="Genomic_DNA"/>
</dbReference>
<gene>
    <name evidence="2" type="ORF">MCOR_7549</name>
</gene>
<feature type="domain" description="Polymerase nucleotidyl transferase" evidence="1">
    <location>
        <begin position="45"/>
        <end position="81"/>
    </location>
</feature>
<name>A0A6J8AIZ9_MYTCO</name>
<dbReference type="Pfam" id="PF01909">
    <property type="entry name" value="NTP_transf_2"/>
    <property type="match status" value="1"/>
</dbReference>
<evidence type="ECO:0000313" key="3">
    <source>
        <dbReference type="Proteomes" id="UP000507470"/>
    </source>
</evidence>
<dbReference type="SUPFAM" id="SSF81301">
    <property type="entry name" value="Nucleotidyltransferase"/>
    <property type="match status" value="1"/>
</dbReference>
<dbReference type="GO" id="GO:0016779">
    <property type="term" value="F:nucleotidyltransferase activity"/>
    <property type="evidence" value="ECO:0007669"/>
    <property type="project" value="InterPro"/>
</dbReference>
<dbReference type="Proteomes" id="UP000507470">
    <property type="component" value="Unassembled WGS sequence"/>
</dbReference>
<proteinExistence type="predicted"/>